<dbReference type="InterPro" id="IPR001373">
    <property type="entry name" value="Cullin_N"/>
</dbReference>
<dbReference type="SUPFAM" id="SSF46785">
    <property type="entry name" value="Winged helix' DNA-binding domain"/>
    <property type="match status" value="1"/>
</dbReference>
<dbReference type="Gene3D" id="1.10.10.10">
    <property type="entry name" value="Winged helix-like DNA-binding domain superfamily/Winged helix DNA-binding domain"/>
    <property type="match status" value="1"/>
</dbReference>
<dbReference type="InterPro" id="IPR016159">
    <property type="entry name" value="Cullin_repeat-like_dom_sf"/>
</dbReference>
<dbReference type="InterPro" id="IPR036317">
    <property type="entry name" value="Cullin_homology_sf"/>
</dbReference>
<dbReference type="InterPro" id="IPR059120">
    <property type="entry name" value="Cullin-like_AB"/>
</dbReference>
<sequence length="825" mass="96776">MEFISGKPKKIFKSSVDNDVNVDIDYYIPEEIEYLKSFISSVLSGQDSSGFCRLKIHQFLEECVSYGKSDFLINEIDKLLEELILHMIKKINDNPFENDPTNELNRIAMKFVDKELESSPHYYALTKFEICWCNIRLALSDLIKICNPLESSLFKSNSGYTILDKAILHFSRDSVERSQLYYDIETGLLALVNRYRSGNKVNFCQLYNVVEIFTCIELFERFEKKLLEETSKFYSNLSSEQLKRSSFSECYRKFNETIDAEKKTCLYYLTNESANKVIEVVKKELLFDNFDNLVNPENLKVLLKNNDMESILLLNSLYVNTKFNRMLFDNIFTSSKDIFNETVSHFLNRRNYDECHTFVADLNKYQIKMDTLLKPIMKSSEYLVRLNNFWTTILNKDDNTIEYVTLSLAKHSDELFIEYSKEAIESKLKFVLHIFQYLSNKSYFELCYRNMLSMRLLFNKHLSDVHYETIGMLKQECGVNYSCKLRDVIDFYERSASLLVDFKEHLLSLDTVKHEKKKVKTSVSKSKEDIAIGKGSDSIENVLGALNDLNFSVTLVSSDSWIYKKINLPKPAESDEPFQDSEVVEGESDKPDLSKNELYGDDKLNELLSLQSQFGDYYLNKFKKRSLEYHPHLGSAEFEVSFKGKKYEFQLSIFQASCLLLFNNYKYINLKQMEVVFKSEYNEILLRNHLSLLNSLPTPLVKFYSKSVDFNTCNKNEYFELNLDFHYDNSSIDFRPNKLELFKLDMNYVTTGRTFEDLLPYIESTIVRYLKQTLEASSVTVFKLFSKNPNFTLTRDQFNKVIDSLVSREFIQFNKTNKEFLQYIP</sequence>
<dbReference type="InterPro" id="IPR036388">
    <property type="entry name" value="WH-like_DNA-bd_sf"/>
</dbReference>
<evidence type="ECO:0000313" key="7">
    <source>
        <dbReference type="Proteomes" id="UP000244803"/>
    </source>
</evidence>
<name>A0A976QRY4_THEOR</name>
<evidence type="ECO:0000313" key="6">
    <source>
        <dbReference type="EMBL" id="UKJ88697.2"/>
    </source>
</evidence>
<feature type="compositionally biased region" description="Acidic residues" evidence="4">
    <location>
        <begin position="574"/>
        <end position="586"/>
    </location>
</feature>
<dbReference type="SUPFAM" id="SSF75632">
    <property type="entry name" value="Cullin homology domain"/>
    <property type="match status" value="1"/>
</dbReference>
<dbReference type="EMBL" id="CP056066">
    <property type="protein sequence ID" value="UKJ88697.2"/>
    <property type="molecule type" value="Genomic_DNA"/>
</dbReference>
<feature type="domain" description="Cullin family profile" evidence="5">
    <location>
        <begin position="395"/>
        <end position="673"/>
    </location>
</feature>
<dbReference type="PANTHER" id="PTHR11932">
    <property type="entry name" value="CULLIN"/>
    <property type="match status" value="1"/>
</dbReference>
<dbReference type="InterPro" id="IPR019559">
    <property type="entry name" value="Cullin_neddylation_domain"/>
</dbReference>
<dbReference type="Pfam" id="PF26557">
    <property type="entry name" value="Cullin_AB"/>
    <property type="match status" value="1"/>
</dbReference>
<dbReference type="GO" id="GO:0006511">
    <property type="term" value="P:ubiquitin-dependent protein catabolic process"/>
    <property type="evidence" value="ECO:0007669"/>
    <property type="project" value="InterPro"/>
</dbReference>
<evidence type="ECO:0000259" key="5">
    <source>
        <dbReference type="PROSITE" id="PS50069"/>
    </source>
</evidence>
<dbReference type="Gene3D" id="3.30.230.130">
    <property type="entry name" value="Cullin, Chain C, Domain 2"/>
    <property type="match status" value="1"/>
</dbReference>
<organism evidence="6 7">
    <name type="scientific">Theileria orientalis</name>
    <dbReference type="NCBI Taxonomy" id="68886"/>
    <lineage>
        <taxon>Eukaryota</taxon>
        <taxon>Sar</taxon>
        <taxon>Alveolata</taxon>
        <taxon>Apicomplexa</taxon>
        <taxon>Aconoidasida</taxon>
        <taxon>Piroplasmida</taxon>
        <taxon>Theileriidae</taxon>
        <taxon>Theileria</taxon>
    </lineage>
</organism>
<dbReference type="PROSITE" id="PS50069">
    <property type="entry name" value="CULLIN_2"/>
    <property type="match status" value="1"/>
</dbReference>
<dbReference type="OrthoDB" id="27073at2759"/>
<feature type="region of interest" description="Disordered" evidence="4">
    <location>
        <begin position="571"/>
        <end position="592"/>
    </location>
</feature>
<gene>
    <name evidence="6" type="ORF">MACJ_001941</name>
</gene>
<dbReference type="Gene3D" id="1.20.1310.10">
    <property type="entry name" value="Cullin Repeats"/>
    <property type="match status" value="2"/>
</dbReference>
<dbReference type="GO" id="GO:0031625">
    <property type="term" value="F:ubiquitin protein ligase binding"/>
    <property type="evidence" value="ECO:0007669"/>
    <property type="project" value="InterPro"/>
</dbReference>
<accession>A0A976QRY4</accession>
<evidence type="ECO:0000256" key="4">
    <source>
        <dbReference type="SAM" id="MobiDB-lite"/>
    </source>
</evidence>
<dbReference type="SMART" id="SM00884">
    <property type="entry name" value="Cullin_Nedd8"/>
    <property type="match status" value="1"/>
</dbReference>
<dbReference type="Proteomes" id="UP000244803">
    <property type="component" value="Chromosome 3"/>
</dbReference>
<dbReference type="SUPFAM" id="SSF74788">
    <property type="entry name" value="Cullin repeat-like"/>
    <property type="match status" value="1"/>
</dbReference>
<comment type="similarity">
    <text evidence="1 2 3">Belongs to the cullin family.</text>
</comment>
<dbReference type="InterPro" id="IPR036390">
    <property type="entry name" value="WH_DNA-bd_sf"/>
</dbReference>
<dbReference type="SMART" id="SM00182">
    <property type="entry name" value="CULLIN"/>
    <property type="match status" value="1"/>
</dbReference>
<dbReference type="InterPro" id="IPR045093">
    <property type="entry name" value="Cullin"/>
</dbReference>
<evidence type="ECO:0000256" key="1">
    <source>
        <dbReference type="ARBA" id="ARBA00006019"/>
    </source>
</evidence>
<dbReference type="Pfam" id="PF00888">
    <property type="entry name" value="Cullin"/>
    <property type="match status" value="1"/>
</dbReference>
<evidence type="ECO:0000256" key="2">
    <source>
        <dbReference type="PROSITE-ProRule" id="PRU00330"/>
    </source>
</evidence>
<evidence type="ECO:0000256" key="3">
    <source>
        <dbReference type="RuleBase" id="RU003829"/>
    </source>
</evidence>
<dbReference type="AlphaFoldDB" id="A0A976QRY4"/>
<dbReference type="InterPro" id="IPR016158">
    <property type="entry name" value="Cullin_homology"/>
</dbReference>
<proteinExistence type="inferred from homology"/>
<reference evidence="6" key="1">
    <citation type="submission" date="2022-07" db="EMBL/GenBank/DDBJ databases">
        <title>Evaluation of T. orientalis genome assembly methods using nanopore sequencing and analysis of variation between genomes.</title>
        <authorList>
            <person name="Yam J."/>
            <person name="Micallef M.L."/>
            <person name="Liu M."/>
            <person name="Djordjevic S.P."/>
            <person name="Bogema D.R."/>
            <person name="Jenkins C."/>
        </authorList>
    </citation>
    <scope>NUCLEOTIDE SEQUENCE</scope>
    <source>
        <strain evidence="6">Fish Creek</strain>
    </source>
</reference>
<protein>
    <recommendedName>
        <fullName evidence="5">Cullin family profile domain-containing protein</fullName>
    </recommendedName>
</protein>